<evidence type="ECO:0000256" key="1">
    <source>
        <dbReference type="SAM" id="Phobius"/>
    </source>
</evidence>
<comment type="caution">
    <text evidence="2">The sequence shown here is derived from an EMBL/GenBank/DDBJ whole genome shotgun (WGS) entry which is preliminary data.</text>
</comment>
<dbReference type="EMBL" id="JAHUTI010090180">
    <property type="protein sequence ID" value="MED6261499.1"/>
    <property type="molecule type" value="Genomic_DNA"/>
</dbReference>
<keyword evidence="3" id="KW-1185">Reference proteome</keyword>
<name>A0ABU7CFW2_9TELE</name>
<proteinExistence type="predicted"/>
<keyword evidence="1" id="KW-0812">Transmembrane</keyword>
<keyword evidence="1" id="KW-1133">Transmembrane helix</keyword>
<gene>
    <name evidence="2" type="ORF">ATANTOWER_005966</name>
</gene>
<reference evidence="2 3" key="1">
    <citation type="submission" date="2021-07" db="EMBL/GenBank/DDBJ databases">
        <authorList>
            <person name="Palmer J.M."/>
        </authorList>
    </citation>
    <scope>NUCLEOTIDE SEQUENCE [LARGE SCALE GENOMIC DNA]</scope>
    <source>
        <strain evidence="2 3">AT_MEX2019</strain>
        <tissue evidence="2">Muscle</tissue>
    </source>
</reference>
<evidence type="ECO:0000313" key="3">
    <source>
        <dbReference type="Proteomes" id="UP001345963"/>
    </source>
</evidence>
<protein>
    <submittedName>
        <fullName evidence="2">Uncharacterized protein</fullName>
    </submittedName>
</protein>
<sequence>MVGLDFLKHLYVTNIKNEKSQRVTYFFSPFFTLCAAVLFVWFQTNLLDIKQFEVKTKTADPHRRPNKSHHEQNLTLCSARVECQPVWYNRAALRTQCFNSRVFWIDSAAFTL</sequence>
<accession>A0ABU7CFW2</accession>
<dbReference type="Proteomes" id="UP001345963">
    <property type="component" value="Unassembled WGS sequence"/>
</dbReference>
<keyword evidence="1" id="KW-0472">Membrane</keyword>
<feature type="transmembrane region" description="Helical" evidence="1">
    <location>
        <begin position="23"/>
        <end position="42"/>
    </location>
</feature>
<organism evidence="2 3">
    <name type="scientific">Ataeniobius toweri</name>
    <dbReference type="NCBI Taxonomy" id="208326"/>
    <lineage>
        <taxon>Eukaryota</taxon>
        <taxon>Metazoa</taxon>
        <taxon>Chordata</taxon>
        <taxon>Craniata</taxon>
        <taxon>Vertebrata</taxon>
        <taxon>Euteleostomi</taxon>
        <taxon>Actinopterygii</taxon>
        <taxon>Neopterygii</taxon>
        <taxon>Teleostei</taxon>
        <taxon>Neoteleostei</taxon>
        <taxon>Acanthomorphata</taxon>
        <taxon>Ovalentaria</taxon>
        <taxon>Atherinomorphae</taxon>
        <taxon>Cyprinodontiformes</taxon>
        <taxon>Goodeidae</taxon>
        <taxon>Ataeniobius</taxon>
    </lineage>
</organism>
<evidence type="ECO:0000313" key="2">
    <source>
        <dbReference type="EMBL" id="MED6261499.1"/>
    </source>
</evidence>